<accession>A0A811K816</accession>
<gene>
    <name evidence="2" type="ORF">BOKJ2_LOCUS3738</name>
</gene>
<protein>
    <recommendedName>
        <fullName evidence="1">Rotamase</fullName>
    </recommendedName>
</protein>
<proteinExistence type="predicted"/>
<dbReference type="EMBL" id="CAJFDH010000002">
    <property type="protein sequence ID" value="CAD5211526.1"/>
    <property type="molecule type" value="Genomic_DNA"/>
</dbReference>
<organism evidence="2 3">
    <name type="scientific">Bursaphelenchus okinawaensis</name>
    <dbReference type="NCBI Taxonomy" id="465554"/>
    <lineage>
        <taxon>Eukaryota</taxon>
        <taxon>Metazoa</taxon>
        <taxon>Ecdysozoa</taxon>
        <taxon>Nematoda</taxon>
        <taxon>Chromadorea</taxon>
        <taxon>Rhabditida</taxon>
        <taxon>Tylenchina</taxon>
        <taxon>Tylenchomorpha</taxon>
        <taxon>Aphelenchoidea</taxon>
        <taxon>Aphelenchoididae</taxon>
        <taxon>Bursaphelenchus</taxon>
    </lineage>
</organism>
<dbReference type="Proteomes" id="UP000783686">
    <property type="component" value="Unassembled WGS sequence"/>
</dbReference>
<dbReference type="Gene3D" id="1.25.40.10">
    <property type="entry name" value="Tetratricopeptide repeat domain"/>
    <property type="match status" value="1"/>
</dbReference>
<dbReference type="PANTHER" id="PTHR46512:SF9">
    <property type="entry name" value="PEPTIDYLPROLYL ISOMERASE"/>
    <property type="match status" value="1"/>
</dbReference>
<dbReference type="EMBL" id="CAJFCW020000002">
    <property type="protein sequence ID" value="CAG9093695.1"/>
    <property type="molecule type" value="Genomic_DNA"/>
</dbReference>
<sequence length="222" mass="24906">MMESDLNSEAGTVALRKAKNCWDEANTLFLTEDFRSAMMLFHRCILMARGIYQDCSVALHQNSAAGISHSVSATESIGNSEDTTVPQKLEDHRIKVEDERSEVAKLIADCYIGLARCVLKGRVRTAEDYQRAAQYCDNVIESNPNNTVAFQIKAEALFKAEKYNDALAILQQIPETQDTITLAEECNRALQMKRRQRDELIQANFARQNAPNEPGMNGHALH</sequence>
<dbReference type="InterPro" id="IPR011990">
    <property type="entry name" value="TPR-like_helical_dom_sf"/>
</dbReference>
<dbReference type="PANTHER" id="PTHR46512">
    <property type="entry name" value="PEPTIDYLPROLYL ISOMERASE"/>
    <property type="match status" value="1"/>
</dbReference>
<evidence type="ECO:0000256" key="1">
    <source>
        <dbReference type="ARBA" id="ARBA00029569"/>
    </source>
</evidence>
<dbReference type="Proteomes" id="UP000614601">
    <property type="component" value="Unassembled WGS sequence"/>
</dbReference>
<dbReference type="AlphaFoldDB" id="A0A811K816"/>
<dbReference type="OrthoDB" id="433738at2759"/>
<comment type="caution">
    <text evidence="2">The sequence shown here is derived from an EMBL/GenBank/DDBJ whole genome shotgun (WGS) entry which is preliminary data.</text>
</comment>
<dbReference type="Pfam" id="PF14559">
    <property type="entry name" value="TPR_19"/>
    <property type="match status" value="1"/>
</dbReference>
<evidence type="ECO:0000313" key="3">
    <source>
        <dbReference type="Proteomes" id="UP000614601"/>
    </source>
</evidence>
<dbReference type="SUPFAM" id="SSF48452">
    <property type="entry name" value="TPR-like"/>
    <property type="match status" value="1"/>
</dbReference>
<keyword evidence="3" id="KW-1185">Reference proteome</keyword>
<reference evidence="2" key="1">
    <citation type="submission" date="2020-09" db="EMBL/GenBank/DDBJ databases">
        <authorList>
            <person name="Kikuchi T."/>
        </authorList>
    </citation>
    <scope>NUCLEOTIDE SEQUENCE</scope>
    <source>
        <strain evidence="2">SH1</strain>
    </source>
</reference>
<name>A0A811K816_9BILA</name>
<evidence type="ECO:0000313" key="2">
    <source>
        <dbReference type="EMBL" id="CAD5211526.1"/>
    </source>
</evidence>
<dbReference type="InterPro" id="IPR050754">
    <property type="entry name" value="FKBP4/5/8-like"/>
</dbReference>